<proteinExistence type="predicted"/>
<dbReference type="AlphaFoldDB" id="A0A267MP94"/>
<evidence type="ECO:0000256" key="4">
    <source>
        <dbReference type="SAM" id="Coils"/>
    </source>
</evidence>
<dbReference type="PROSITE" id="PS50045">
    <property type="entry name" value="SIGMA54_INTERACT_4"/>
    <property type="match status" value="1"/>
</dbReference>
<dbReference type="PROSITE" id="PS00675">
    <property type="entry name" value="SIGMA54_INTERACT_1"/>
    <property type="match status" value="1"/>
</dbReference>
<dbReference type="InterPro" id="IPR027417">
    <property type="entry name" value="P-loop_NTPase"/>
</dbReference>
<dbReference type="EMBL" id="NIBG01000002">
    <property type="protein sequence ID" value="PAB60718.1"/>
    <property type="molecule type" value="Genomic_DNA"/>
</dbReference>
<dbReference type="SUPFAM" id="SSF46785">
    <property type="entry name" value="Winged helix' DNA-binding domain"/>
    <property type="match status" value="1"/>
</dbReference>
<keyword evidence="2" id="KW-0067">ATP-binding</keyword>
<dbReference type="Proteomes" id="UP000216024">
    <property type="component" value="Unassembled WGS sequence"/>
</dbReference>
<evidence type="ECO:0000256" key="3">
    <source>
        <dbReference type="ARBA" id="ARBA00023125"/>
    </source>
</evidence>
<dbReference type="InterPro" id="IPR025662">
    <property type="entry name" value="Sigma_54_int_dom_ATP-bd_1"/>
</dbReference>
<accession>A0A267MP94</accession>
<dbReference type="InterPro" id="IPR036390">
    <property type="entry name" value="WH_DNA-bd_sf"/>
</dbReference>
<evidence type="ECO:0000313" key="8">
    <source>
        <dbReference type="Proteomes" id="UP000216024"/>
    </source>
</evidence>
<evidence type="ECO:0000256" key="2">
    <source>
        <dbReference type="ARBA" id="ARBA00022840"/>
    </source>
</evidence>
<keyword evidence="1" id="KW-0547">Nucleotide-binding</keyword>
<dbReference type="Pfam" id="PF25601">
    <property type="entry name" value="AAA_lid_14"/>
    <property type="match status" value="1"/>
</dbReference>
<dbReference type="OrthoDB" id="9803970at2"/>
<dbReference type="Gene3D" id="1.10.10.10">
    <property type="entry name" value="Winged helix-like DNA-binding domain superfamily/Winged helix DNA-binding domain"/>
    <property type="match status" value="1"/>
</dbReference>
<dbReference type="Pfam" id="PF00158">
    <property type="entry name" value="Sigma54_activat"/>
    <property type="match status" value="1"/>
</dbReference>
<evidence type="ECO:0000313" key="7">
    <source>
        <dbReference type="EMBL" id="PAB60718.1"/>
    </source>
</evidence>
<dbReference type="Gene3D" id="3.30.450.20">
    <property type="entry name" value="PAS domain"/>
    <property type="match status" value="1"/>
</dbReference>
<dbReference type="InterPro" id="IPR025943">
    <property type="entry name" value="Sigma_54_int_dom_ATP-bd_2"/>
</dbReference>
<dbReference type="InterPro" id="IPR003593">
    <property type="entry name" value="AAA+_ATPase"/>
</dbReference>
<dbReference type="GO" id="GO:0006355">
    <property type="term" value="P:regulation of DNA-templated transcription"/>
    <property type="evidence" value="ECO:0007669"/>
    <property type="project" value="InterPro"/>
</dbReference>
<dbReference type="PROSITE" id="PS50112">
    <property type="entry name" value="PAS"/>
    <property type="match status" value="1"/>
</dbReference>
<gene>
    <name evidence="7" type="ORF">CCE28_04045</name>
</gene>
<dbReference type="CDD" id="cd00009">
    <property type="entry name" value="AAA"/>
    <property type="match status" value="1"/>
</dbReference>
<reference evidence="7 8" key="1">
    <citation type="submission" date="2017-06" db="EMBL/GenBank/DDBJ databases">
        <title>Draft genome sequence of anaerobic fermentative bacterium Anaeromicrobium sediminis DY2726D isolated from West Pacific Ocean sediments.</title>
        <authorList>
            <person name="Zeng X."/>
        </authorList>
    </citation>
    <scope>NUCLEOTIDE SEQUENCE [LARGE SCALE GENOMIC DNA]</scope>
    <source>
        <strain evidence="7 8">DY2726D</strain>
    </source>
</reference>
<feature type="domain" description="PAS" evidence="6">
    <location>
        <begin position="213"/>
        <end position="278"/>
    </location>
</feature>
<dbReference type="PANTHER" id="PTHR32071">
    <property type="entry name" value="TRANSCRIPTIONAL REGULATORY PROTEIN"/>
    <property type="match status" value="1"/>
</dbReference>
<dbReference type="GO" id="GO:0003677">
    <property type="term" value="F:DNA binding"/>
    <property type="evidence" value="ECO:0007669"/>
    <property type="project" value="UniProtKB-KW"/>
</dbReference>
<organism evidence="7 8">
    <name type="scientific">Anaeromicrobium sediminis</name>
    <dbReference type="NCBI Taxonomy" id="1478221"/>
    <lineage>
        <taxon>Bacteria</taxon>
        <taxon>Bacillati</taxon>
        <taxon>Bacillota</taxon>
        <taxon>Clostridia</taxon>
        <taxon>Peptostreptococcales</taxon>
        <taxon>Thermotaleaceae</taxon>
        <taxon>Anaeromicrobium</taxon>
    </lineage>
</organism>
<sequence>MNKKRAVLLTTSDVTRDALVNQLNEYLDNDIEVIGYTVEHGLEDMVDADIYIVSSDLQYRELVEAGYPFEGKNVIIGKRTVNMENLDQIVEIPDKTEVLFVNDSEESTYDSIKILNELGVNHIKYIPYYPGVELTDIKATIGITPGESGLIPDGIETVIDIGTRIFDFTTIAKILGAFGVINDKGGMFSKNYLQKIIRVAQKLSMSKNRISELRENLKNVIEGLEEGLIAYDQNGKITVFNENLKRILKPRFDEMIGMKLNQVIFNKKLLEYLMDEKRHENMIMTLEGEEVIIHKTQVMWKGVTIATFKARRPDAFAIGINRKKVINKGYIAKYSMDDIVGASRSIIEAKSIAEKLGQRDMTILIEGESGTGKEMFASAIHNISDRKNGPFLAINFSALTDDLIESELFGYEEGAFTGAKKGGKEGFFEQADGGTIFLDEIGDVSLKVQARLLRVLEEKEIMRVGGNKIRPVKVRVIAATNKNLSELVEEKQFREDLYFRLKMGYIQLPTLRQRREDIPLLLNQLLSTSTIENVEISDEVYDKLKEYEWLGNVRELKNTITYMLAVKSGNVVTVNDLPQKSFFKERKPVESKDERIGNEEKYRLDRFESFLLNTIYENPGIGRKLLSELSYAAEVGLTENQIRSRLNKLEREGFIQKRKGRFGTSLTDAGANLINK</sequence>
<dbReference type="Gene3D" id="3.40.50.300">
    <property type="entry name" value="P-loop containing nucleotide triphosphate hydrolases"/>
    <property type="match status" value="1"/>
</dbReference>
<keyword evidence="8" id="KW-1185">Reference proteome</keyword>
<dbReference type="InterPro" id="IPR058031">
    <property type="entry name" value="AAA_lid_NorR"/>
</dbReference>
<protein>
    <submittedName>
        <fullName evidence="7">Fis family transcriptional regulator</fullName>
    </submittedName>
</protein>
<dbReference type="SMART" id="SM00382">
    <property type="entry name" value="AAA"/>
    <property type="match status" value="1"/>
</dbReference>
<evidence type="ECO:0000256" key="1">
    <source>
        <dbReference type="ARBA" id="ARBA00022741"/>
    </source>
</evidence>
<dbReference type="InterPro" id="IPR000014">
    <property type="entry name" value="PAS"/>
</dbReference>
<dbReference type="RefSeq" id="WP_095131219.1">
    <property type="nucleotide sequence ID" value="NZ_NIBG01000002.1"/>
</dbReference>
<keyword evidence="4" id="KW-0175">Coiled coil</keyword>
<dbReference type="GO" id="GO:0005524">
    <property type="term" value="F:ATP binding"/>
    <property type="evidence" value="ECO:0007669"/>
    <property type="project" value="UniProtKB-KW"/>
</dbReference>
<name>A0A267MP94_9FIRM</name>
<dbReference type="FunFam" id="3.40.50.300:FF:000006">
    <property type="entry name" value="DNA-binding transcriptional regulator NtrC"/>
    <property type="match status" value="1"/>
</dbReference>
<dbReference type="PANTHER" id="PTHR32071:SF57">
    <property type="entry name" value="C4-DICARBOXYLATE TRANSPORT TRANSCRIPTIONAL REGULATORY PROTEIN DCTD"/>
    <property type="match status" value="1"/>
</dbReference>
<dbReference type="InterPro" id="IPR035965">
    <property type="entry name" value="PAS-like_dom_sf"/>
</dbReference>
<evidence type="ECO:0000259" key="6">
    <source>
        <dbReference type="PROSITE" id="PS50112"/>
    </source>
</evidence>
<dbReference type="PROSITE" id="PS00676">
    <property type="entry name" value="SIGMA54_INTERACT_2"/>
    <property type="match status" value="1"/>
</dbReference>
<evidence type="ECO:0000259" key="5">
    <source>
        <dbReference type="PROSITE" id="PS50045"/>
    </source>
</evidence>
<keyword evidence="3" id="KW-0238">DNA-binding</keyword>
<dbReference type="InterPro" id="IPR002078">
    <property type="entry name" value="Sigma_54_int"/>
</dbReference>
<dbReference type="Gene3D" id="1.10.8.60">
    <property type="match status" value="1"/>
</dbReference>
<comment type="caution">
    <text evidence="7">The sequence shown here is derived from an EMBL/GenBank/DDBJ whole genome shotgun (WGS) entry which is preliminary data.</text>
</comment>
<dbReference type="SUPFAM" id="SSF55785">
    <property type="entry name" value="PYP-like sensor domain (PAS domain)"/>
    <property type="match status" value="1"/>
</dbReference>
<dbReference type="SUPFAM" id="SSF52540">
    <property type="entry name" value="P-loop containing nucleoside triphosphate hydrolases"/>
    <property type="match status" value="1"/>
</dbReference>
<feature type="coiled-coil region" evidence="4">
    <location>
        <begin position="207"/>
        <end position="234"/>
    </location>
</feature>
<dbReference type="InterPro" id="IPR036388">
    <property type="entry name" value="WH-like_DNA-bd_sf"/>
</dbReference>
<feature type="domain" description="Sigma-54 factor interaction" evidence="5">
    <location>
        <begin position="339"/>
        <end position="565"/>
    </location>
</feature>